<organism evidence="1 2">
    <name type="scientific">Photorhabdus bodei</name>
    <dbReference type="NCBI Taxonomy" id="2029681"/>
    <lineage>
        <taxon>Bacteria</taxon>
        <taxon>Pseudomonadati</taxon>
        <taxon>Pseudomonadota</taxon>
        <taxon>Gammaproteobacteria</taxon>
        <taxon>Enterobacterales</taxon>
        <taxon>Morganellaceae</taxon>
        <taxon>Photorhabdus</taxon>
    </lineage>
</organism>
<dbReference type="AlphaFoldDB" id="A0AAW6BLP3"/>
<accession>A0AAW6BLP3</accession>
<dbReference type="EMBL" id="JAQMFO010000043">
    <property type="protein sequence ID" value="MDB6374357.1"/>
    <property type="molecule type" value="Genomic_DNA"/>
</dbReference>
<evidence type="ECO:0000313" key="1">
    <source>
        <dbReference type="EMBL" id="MDB6374357.1"/>
    </source>
</evidence>
<evidence type="ECO:0008006" key="3">
    <source>
        <dbReference type="Google" id="ProtNLM"/>
    </source>
</evidence>
<proteinExistence type="predicted"/>
<protein>
    <recommendedName>
        <fullName evidence="3">Mobilization protein</fullName>
    </recommendedName>
</protein>
<dbReference type="RefSeq" id="WP_228901396.1">
    <property type="nucleotide sequence ID" value="NZ_CAWQNU010000323.1"/>
</dbReference>
<name>A0AAW6BLP3_9GAMM</name>
<gene>
    <name evidence="1" type="ORF">PH362_21125</name>
</gene>
<evidence type="ECO:0000313" key="2">
    <source>
        <dbReference type="Proteomes" id="UP001212996"/>
    </source>
</evidence>
<reference evidence="1" key="1">
    <citation type="submission" date="2023-01" db="EMBL/GenBank/DDBJ databases">
        <title>Genome sequencing of Photorhabdus bodei 09-20.</title>
        <authorList>
            <person name="Kalindamar S."/>
            <person name="Kumru S."/>
        </authorList>
    </citation>
    <scope>NUCLEOTIDE SEQUENCE</scope>
    <source>
        <strain evidence="1">09-20</strain>
    </source>
</reference>
<sequence>MNDRNHTFNKIKPFRSCSYENFTSAKLPSQQTRSHCISIRLNDTELSHVDGSRENLNRAVWIRMSALKHLPPKIPEINLTVWKELAKASQNLNNLIQHLDTKSHDSPFTITEIYTVQKRIKVLRDALLSATRSVSDKQ</sequence>
<dbReference type="Proteomes" id="UP001212996">
    <property type="component" value="Unassembled WGS sequence"/>
</dbReference>
<comment type="caution">
    <text evidence="1">The sequence shown here is derived from an EMBL/GenBank/DDBJ whole genome shotgun (WGS) entry which is preliminary data.</text>
</comment>